<evidence type="ECO:0000256" key="6">
    <source>
        <dbReference type="RuleBase" id="RU362118"/>
    </source>
</evidence>
<keyword evidence="8" id="KW-1185">Reference proteome</keyword>
<dbReference type="GO" id="GO:0071269">
    <property type="term" value="P:L-homocysteine biosynthetic process"/>
    <property type="evidence" value="ECO:0007669"/>
    <property type="project" value="TreeGrafter"/>
</dbReference>
<keyword evidence="4 5" id="KW-0663">Pyridoxal phosphate</keyword>
<evidence type="ECO:0000256" key="3">
    <source>
        <dbReference type="ARBA" id="ARBA00022679"/>
    </source>
</evidence>
<dbReference type="GO" id="GO:0030170">
    <property type="term" value="F:pyridoxal phosphate binding"/>
    <property type="evidence" value="ECO:0007669"/>
    <property type="project" value="InterPro"/>
</dbReference>
<dbReference type="InterPro" id="IPR015421">
    <property type="entry name" value="PyrdxlP-dep_Trfase_major"/>
</dbReference>
<dbReference type="GO" id="GO:0006535">
    <property type="term" value="P:cysteine biosynthetic process from serine"/>
    <property type="evidence" value="ECO:0007669"/>
    <property type="project" value="TreeGrafter"/>
</dbReference>
<dbReference type="InterPro" id="IPR015424">
    <property type="entry name" value="PyrdxlP-dep_Trfase"/>
</dbReference>
<comment type="cofactor">
    <cofactor evidence="1 6">
        <name>pyridoxal 5'-phosphate</name>
        <dbReference type="ChEBI" id="CHEBI:597326"/>
    </cofactor>
</comment>
<dbReference type="Gene3D" id="3.40.640.10">
    <property type="entry name" value="Type I PLP-dependent aspartate aminotransferase-like (Major domain)"/>
    <property type="match status" value="1"/>
</dbReference>
<dbReference type="Proteomes" id="UP000215137">
    <property type="component" value="Chromosome"/>
</dbReference>
<dbReference type="GO" id="GO:0005737">
    <property type="term" value="C:cytoplasm"/>
    <property type="evidence" value="ECO:0007669"/>
    <property type="project" value="TreeGrafter"/>
</dbReference>
<dbReference type="AlphaFoldDB" id="A0A248TGK3"/>
<keyword evidence="3 7" id="KW-0808">Transferase</keyword>
<dbReference type="NCBIfam" id="TIGR01326">
    <property type="entry name" value="OAH_OAS_sulfhy"/>
    <property type="match status" value="1"/>
</dbReference>
<dbReference type="Gene3D" id="3.90.1150.10">
    <property type="entry name" value="Aspartate Aminotransferase, domain 1"/>
    <property type="match status" value="1"/>
</dbReference>
<evidence type="ECO:0000313" key="8">
    <source>
        <dbReference type="Proteomes" id="UP000215137"/>
    </source>
</evidence>
<dbReference type="InterPro" id="IPR054542">
    <property type="entry name" value="Cys_met_metab_PP"/>
</dbReference>
<name>A0A248TGK3_9BACI</name>
<dbReference type="FunFam" id="3.40.640.10:FF:000035">
    <property type="entry name" value="O-succinylhomoserine sulfhydrylase"/>
    <property type="match status" value="1"/>
</dbReference>
<dbReference type="EC" id="2.5.1.49" evidence="7"/>
<sequence>MNHHQFDTIALHGGQVPDPVTKSRAVPIYMTSSYVFEDTDHAASLFQMQEPGFIYSRNANPTNAVFEERMAQLEGGVASFAVSSGQAAISIALLTLARAGDEIVSTQALYGGTYHLFAETFSKFGINVHFVDGTDFTSLEGKINKRTKAIFTETIGNPNMEVAHLEKLSEIAKRHGLPLVVDNTFTTPFLLKPLAFGADIVVHSATKFIGGHGTAIGGVIVDGGRFEWSNERFPSFNEKKPAIGNRSYVEISREKAFILKARFELGHDLGATLSAFNSWLFIQGLESLSVRVEKQVANAQVLAKRLGELPHISWVNYPGLESHPQYHLGKKYFPSGAGAIFTFGIKGGISTAKRFINSLKLVSHLANVGDAKTLIIHPASTTHARLSPGQQAEAGVSPEMIRLSVGLEDPVDVMADITQALKQCT</sequence>
<evidence type="ECO:0000256" key="4">
    <source>
        <dbReference type="ARBA" id="ARBA00022898"/>
    </source>
</evidence>
<feature type="modified residue" description="N6-(pyridoxal phosphate)lysine" evidence="5">
    <location>
        <position position="207"/>
    </location>
</feature>
<dbReference type="PROSITE" id="PS00868">
    <property type="entry name" value="CYS_MET_METAB_PP"/>
    <property type="match status" value="1"/>
</dbReference>
<evidence type="ECO:0000313" key="7">
    <source>
        <dbReference type="EMBL" id="ASV67337.1"/>
    </source>
</evidence>
<dbReference type="GO" id="GO:0019346">
    <property type="term" value="P:transsulfuration"/>
    <property type="evidence" value="ECO:0007669"/>
    <property type="project" value="InterPro"/>
</dbReference>
<evidence type="ECO:0000256" key="5">
    <source>
        <dbReference type="PIRSR" id="PIRSR001434-2"/>
    </source>
</evidence>
<dbReference type="KEGG" id="bko:CKF48_08380"/>
<accession>A0A248TGK3</accession>
<dbReference type="PANTHER" id="PTHR43797">
    <property type="entry name" value="HOMOCYSTEINE/CYSTEINE SYNTHASE"/>
    <property type="match status" value="1"/>
</dbReference>
<dbReference type="PANTHER" id="PTHR43797:SF2">
    <property type="entry name" value="HOMOCYSTEINE_CYSTEINE SYNTHASE"/>
    <property type="match status" value="1"/>
</dbReference>
<proteinExistence type="inferred from homology"/>
<reference evidence="7 8" key="1">
    <citation type="submission" date="2017-08" db="EMBL/GenBank/DDBJ databases">
        <title>Complete Genome Sequence of Bacillus kochii Oregon-R-modENCODE STRAIN BDGP4, isolated from Drosophila melanogaster gut.</title>
        <authorList>
            <person name="Wan K.H."/>
            <person name="Yu C."/>
            <person name="Park S."/>
            <person name="Hammonds A.S."/>
            <person name="Booth B.W."/>
            <person name="Celniker S.E."/>
        </authorList>
    </citation>
    <scope>NUCLEOTIDE SEQUENCE [LARGE SCALE GENOMIC DNA]</scope>
    <source>
        <strain evidence="7 8">BDGP4</strain>
    </source>
</reference>
<dbReference type="GO" id="GO:0004124">
    <property type="term" value="F:cysteine synthase activity"/>
    <property type="evidence" value="ECO:0007669"/>
    <property type="project" value="TreeGrafter"/>
</dbReference>
<dbReference type="Pfam" id="PF01053">
    <property type="entry name" value="Cys_Met_Meta_PP"/>
    <property type="match status" value="1"/>
</dbReference>
<organism evidence="7 8">
    <name type="scientific">Cytobacillus kochii</name>
    <dbReference type="NCBI Taxonomy" id="859143"/>
    <lineage>
        <taxon>Bacteria</taxon>
        <taxon>Bacillati</taxon>
        <taxon>Bacillota</taxon>
        <taxon>Bacilli</taxon>
        <taxon>Bacillales</taxon>
        <taxon>Bacillaceae</taxon>
        <taxon>Cytobacillus</taxon>
    </lineage>
</organism>
<comment type="similarity">
    <text evidence="2 6">Belongs to the trans-sulfuration enzymes family.</text>
</comment>
<dbReference type="GO" id="GO:0003961">
    <property type="term" value="F:O-acetylhomoserine aminocarboxypropyltransferase activity"/>
    <property type="evidence" value="ECO:0007669"/>
    <property type="project" value="UniProtKB-EC"/>
</dbReference>
<dbReference type="CDD" id="cd00614">
    <property type="entry name" value="CGS_like"/>
    <property type="match status" value="1"/>
</dbReference>
<dbReference type="OrthoDB" id="9803887at2"/>
<dbReference type="InterPro" id="IPR006235">
    <property type="entry name" value="OAc-hSer/O-AcSer_sulfhydrylase"/>
</dbReference>
<protein>
    <submittedName>
        <fullName evidence="7">O-acetylhomoserine aminocarboxypropyltransferase</fullName>
        <ecNumber evidence="7">2.5.1.49</ecNumber>
    </submittedName>
</protein>
<dbReference type="SUPFAM" id="SSF53383">
    <property type="entry name" value="PLP-dependent transferases"/>
    <property type="match status" value="1"/>
</dbReference>
<dbReference type="InterPro" id="IPR015422">
    <property type="entry name" value="PyrdxlP-dep_Trfase_small"/>
</dbReference>
<gene>
    <name evidence="7" type="ORF">CKF48_08380</name>
</gene>
<evidence type="ECO:0000256" key="2">
    <source>
        <dbReference type="ARBA" id="ARBA00009077"/>
    </source>
</evidence>
<dbReference type="PIRSF" id="PIRSF001434">
    <property type="entry name" value="CGS"/>
    <property type="match status" value="1"/>
</dbReference>
<dbReference type="RefSeq" id="WP_095370911.1">
    <property type="nucleotide sequence ID" value="NZ_CP022983.1"/>
</dbReference>
<evidence type="ECO:0000256" key="1">
    <source>
        <dbReference type="ARBA" id="ARBA00001933"/>
    </source>
</evidence>
<dbReference type="EMBL" id="CP022983">
    <property type="protein sequence ID" value="ASV67337.1"/>
    <property type="molecule type" value="Genomic_DNA"/>
</dbReference>
<dbReference type="InterPro" id="IPR000277">
    <property type="entry name" value="Cys/Met-Metab_PyrdxlP-dep_enz"/>
</dbReference>